<dbReference type="InterPro" id="IPR036390">
    <property type="entry name" value="WH_DNA-bd_sf"/>
</dbReference>
<dbReference type="WBParaSite" id="EEL_0000851301-mRNA-1">
    <property type="protein sequence ID" value="EEL_0000851301-mRNA-1"/>
    <property type="gene ID" value="EEL_0000851301"/>
</dbReference>
<dbReference type="GO" id="GO:0000978">
    <property type="term" value="F:RNA polymerase II cis-regulatory region sequence-specific DNA binding"/>
    <property type="evidence" value="ECO:0007669"/>
    <property type="project" value="InterPro"/>
</dbReference>
<feature type="compositionally biased region" description="Basic and acidic residues" evidence="6">
    <location>
        <begin position="303"/>
        <end position="328"/>
    </location>
</feature>
<organism evidence="8 9">
    <name type="scientific">Elaeophora elaphi</name>
    <dbReference type="NCBI Taxonomy" id="1147741"/>
    <lineage>
        <taxon>Eukaryota</taxon>
        <taxon>Metazoa</taxon>
        <taxon>Ecdysozoa</taxon>
        <taxon>Nematoda</taxon>
        <taxon>Chromadorea</taxon>
        <taxon>Rhabditida</taxon>
        <taxon>Spirurina</taxon>
        <taxon>Spiruromorpha</taxon>
        <taxon>Filarioidea</taxon>
        <taxon>Onchocercidae</taxon>
        <taxon>Elaeophora</taxon>
    </lineage>
</organism>
<feature type="compositionally biased region" description="Polar residues" evidence="6">
    <location>
        <begin position="424"/>
        <end position="435"/>
    </location>
</feature>
<dbReference type="InterPro" id="IPR003316">
    <property type="entry name" value="E2F_WHTH_DNA-bd_dom"/>
</dbReference>
<proteinExistence type="inferred from homology"/>
<evidence type="ECO:0000256" key="2">
    <source>
        <dbReference type="ARBA" id="ARBA00023015"/>
    </source>
</evidence>
<feature type="compositionally biased region" description="Polar residues" evidence="6">
    <location>
        <begin position="329"/>
        <end position="342"/>
    </location>
</feature>
<feature type="compositionally biased region" description="Low complexity" evidence="6">
    <location>
        <begin position="397"/>
        <end position="423"/>
    </location>
</feature>
<dbReference type="InterPro" id="IPR036388">
    <property type="entry name" value="WH-like_DNA-bd_sf"/>
</dbReference>
<evidence type="ECO:0000256" key="6">
    <source>
        <dbReference type="SAM" id="MobiDB-lite"/>
    </source>
</evidence>
<keyword evidence="5" id="KW-0539">Nucleus</keyword>
<dbReference type="GO" id="GO:0000981">
    <property type="term" value="F:DNA-binding transcription factor activity, RNA polymerase II-specific"/>
    <property type="evidence" value="ECO:0007669"/>
    <property type="project" value="TreeGrafter"/>
</dbReference>
<feature type="region of interest" description="Disordered" evidence="6">
    <location>
        <begin position="589"/>
        <end position="637"/>
    </location>
</feature>
<keyword evidence="2 5" id="KW-0805">Transcription regulation</keyword>
<name>A0A0R3S1G9_9BILA</name>
<dbReference type="Gene3D" id="1.10.10.10">
    <property type="entry name" value="Winged helix-like DNA-binding domain superfamily/Winged helix DNA-binding domain"/>
    <property type="match status" value="2"/>
</dbReference>
<evidence type="ECO:0000256" key="3">
    <source>
        <dbReference type="ARBA" id="ARBA00023125"/>
    </source>
</evidence>
<dbReference type="GO" id="GO:0090575">
    <property type="term" value="C:RNA polymerase II transcription regulator complex"/>
    <property type="evidence" value="ECO:0007669"/>
    <property type="project" value="TreeGrafter"/>
</dbReference>
<dbReference type="Proteomes" id="UP000050640">
    <property type="component" value="Unplaced"/>
</dbReference>
<dbReference type="STRING" id="1147741.A0A0R3S1G9"/>
<feature type="domain" description="E2F/DP family winged-helix DNA-binding" evidence="7">
    <location>
        <begin position="453"/>
        <end position="544"/>
    </location>
</feature>
<evidence type="ECO:0000256" key="4">
    <source>
        <dbReference type="ARBA" id="ARBA00023163"/>
    </source>
</evidence>
<dbReference type="Pfam" id="PF02319">
    <property type="entry name" value="WHD_E2F_TDP"/>
    <property type="match status" value="2"/>
</dbReference>
<dbReference type="SMART" id="SM01372">
    <property type="entry name" value="E2F_TDP"/>
    <property type="match status" value="2"/>
</dbReference>
<dbReference type="AlphaFoldDB" id="A0A0R3S1G9"/>
<evidence type="ECO:0000256" key="1">
    <source>
        <dbReference type="ARBA" id="ARBA00010940"/>
    </source>
</evidence>
<feature type="compositionally biased region" description="Basic and acidic residues" evidence="6">
    <location>
        <begin position="249"/>
        <end position="267"/>
    </location>
</feature>
<feature type="compositionally biased region" description="Basic and acidic residues" evidence="6">
    <location>
        <begin position="148"/>
        <end position="158"/>
    </location>
</feature>
<evidence type="ECO:0000259" key="7">
    <source>
        <dbReference type="SMART" id="SM01372"/>
    </source>
</evidence>
<sequence>MHQHASTSERNCRLSEDHAVEDPENFLTLGEFFTNENQPVSAAADSNVNSRIDNIRKRKALQMRNSMAEGGKSTNIFKIERSSLCKAGIERSLKTPKIDEQMNDKNSDENMGNINWKENFTTGSVSCGIWSENGMDKKQDESIYCGEPGHDEGPRGSLREGNWNGNLPVDRNDYEGSDENELKVKWKGNILTDQGSSINRDETTKCQGGDDEVPGGSKTKWNKHAGKSQGNDKKQGEDENGAGRNGKSFTDKGDIDGWFRSGDEIKRNGNFVTDPSGGDDGEKSDENKNKVKCNGNELINQNKAEKADANRDQRNGTEIHQNENEVQRNKNGIQRNKSGVQRSENRVQRDEKGVRRNENGTQQNENEVQRDENGTQQNESGVQRNENGTQRNKNGVQRNKGGVQRNGNGNQQNENRVQRNENGTQQNENGAQRNGNARKHQNGTEESNNGFPRKTKTLGLLSRKFVLIVNRFKLFYQNYILSKNSVEFLMEVLEYDCSGDEKINLEAIACSMKVEKRRIYDVVNVMEALGAMEKSHKSFYTWKGLDKLPSILYTLKIEAERECVYQKVLMTQHMMTQFMEVANVTGNASASLDDAGPSQTSDDNDISAAEQSVSPESSNGKECVASKQSNSKKKGNKRQRGLNSLTYLCKYFFKILIAGLDQECDYKVSLDVASTILIKDPETDVCKPPDRSRCRRIYDVANVLISLRLIERRMFTFGTKKIPLFVYCGPEIIKNGKFDFFHHLRFNKLSLKLKNSEEKKAYEVEEENLETFFLNKNKKRQKAELSNNVDEPAAKHGRIEQADSIQENADVEKENVPIAMINQVIPSSRDSNPMPILRPQPQKATDLTSILASQTFSPFNNLESFVQQSTLAQFMPYPISSQGFTPFDANMMLLNSGNMLQNITPSRLSMQQNNFNYLPYPLTPVTFLQQPQIVSAGTSYPAYNNTNNSFIHPANALRSSSVFNIDSILGNRGTRQSNRGEKFCCH</sequence>
<keyword evidence="8" id="KW-1185">Reference proteome</keyword>
<feature type="compositionally biased region" description="Polar residues" evidence="6">
    <location>
        <begin position="374"/>
        <end position="396"/>
    </location>
</feature>
<keyword evidence="3 5" id="KW-0238">DNA-binding</keyword>
<feature type="compositionally biased region" description="Basic and acidic residues" evidence="6">
    <location>
        <begin position="170"/>
        <end position="180"/>
    </location>
</feature>
<evidence type="ECO:0000313" key="9">
    <source>
        <dbReference type="WBParaSite" id="EEL_0000851301-mRNA-1"/>
    </source>
</evidence>
<feature type="domain" description="E2F/DP family winged-helix DNA-binding" evidence="7">
    <location>
        <begin position="640"/>
        <end position="729"/>
    </location>
</feature>
<protein>
    <submittedName>
        <fullName evidence="9">E2F_TDP domain-containing protein</fullName>
    </submittedName>
</protein>
<evidence type="ECO:0000313" key="8">
    <source>
        <dbReference type="Proteomes" id="UP000050640"/>
    </source>
</evidence>
<dbReference type="InterPro" id="IPR015633">
    <property type="entry name" value="E2F"/>
</dbReference>
<dbReference type="SUPFAM" id="SSF46785">
    <property type="entry name" value="Winged helix' DNA-binding domain"/>
    <property type="match status" value="2"/>
</dbReference>
<reference evidence="9" key="1">
    <citation type="submission" date="2016-04" db="UniProtKB">
        <authorList>
            <consortium name="WormBaseParasite"/>
        </authorList>
    </citation>
    <scope>IDENTIFICATION</scope>
</reference>
<feature type="compositionally biased region" description="Polar residues" evidence="6">
    <location>
        <begin position="609"/>
        <end position="620"/>
    </location>
</feature>
<comment type="similarity">
    <text evidence="1 5">Belongs to the E2F/DP family.</text>
</comment>
<evidence type="ECO:0000256" key="5">
    <source>
        <dbReference type="RuleBase" id="RU003796"/>
    </source>
</evidence>
<dbReference type="PANTHER" id="PTHR12081">
    <property type="entry name" value="TRANSCRIPTION FACTOR E2F"/>
    <property type="match status" value="1"/>
</dbReference>
<feature type="compositionally biased region" description="Basic and acidic residues" evidence="6">
    <location>
        <begin position="343"/>
        <end position="358"/>
    </location>
</feature>
<keyword evidence="4 5" id="KW-0804">Transcription</keyword>
<feature type="region of interest" description="Disordered" evidence="6">
    <location>
        <begin position="140"/>
        <end position="180"/>
    </location>
</feature>
<comment type="subcellular location">
    <subcellularLocation>
        <location evidence="5">Nucleus</location>
    </subcellularLocation>
</comment>
<dbReference type="PANTHER" id="PTHR12081:SF7">
    <property type="entry name" value="TRANSCRIPTION FACTOR EFL-3"/>
    <property type="match status" value="1"/>
</dbReference>
<feature type="region of interest" description="Disordered" evidence="6">
    <location>
        <begin position="193"/>
        <end position="454"/>
    </location>
</feature>
<accession>A0A0R3S1G9</accession>
<feature type="compositionally biased region" description="Basic and acidic residues" evidence="6">
    <location>
        <begin position="280"/>
        <end position="289"/>
    </location>
</feature>